<proteinExistence type="predicted"/>
<dbReference type="SMART" id="SM00858">
    <property type="entry name" value="SAF"/>
    <property type="match status" value="1"/>
</dbReference>
<dbReference type="GO" id="GO:0016051">
    <property type="term" value="P:carbohydrate biosynthetic process"/>
    <property type="evidence" value="ECO:0007669"/>
    <property type="project" value="InterPro"/>
</dbReference>
<dbReference type="InterPro" id="IPR013974">
    <property type="entry name" value="SAF"/>
</dbReference>
<dbReference type="InterPro" id="IPR006190">
    <property type="entry name" value="SAF_AFP_Neu5Ac"/>
</dbReference>
<dbReference type="Pfam" id="PF03102">
    <property type="entry name" value="NeuB"/>
    <property type="match status" value="1"/>
</dbReference>
<dbReference type="Gene3D" id="3.90.1210.10">
    <property type="entry name" value="Antifreeze-like/N-acetylneuraminic acid synthase C-terminal domain"/>
    <property type="match status" value="1"/>
</dbReference>
<dbReference type="PANTHER" id="PTHR42966:SF1">
    <property type="entry name" value="SIALIC ACID SYNTHASE"/>
    <property type="match status" value="1"/>
</dbReference>
<accession>A0A1G1ZSH2</accession>
<dbReference type="PROSITE" id="PS50844">
    <property type="entry name" value="AFP_LIKE"/>
    <property type="match status" value="1"/>
</dbReference>
<name>A0A1G1ZSH2_9BACT</name>
<evidence type="ECO:0000313" key="3">
    <source>
        <dbReference type="Proteomes" id="UP000176284"/>
    </source>
</evidence>
<evidence type="ECO:0000313" key="2">
    <source>
        <dbReference type="EMBL" id="OGY67419.1"/>
    </source>
</evidence>
<dbReference type="STRING" id="1798410.A3H63_02245"/>
<dbReference type="PANTHER" id="PTHR42966">
    <property type="entry name" value="N-ACETYLNEURAMINATE SYNTHASE"/>
    <property type="match status" value="1"/>
</dbReference>
<protein>
    <recommendedName>
        <fullName evidence="1">AFP-like domain-containing protein</fullName>
    </recommendedName>
</protein>
<dbReference type="InterPro" id="IPR036732">
    <property type="entry name" value="AFP_Neu5c_C_sf"/>
</dbReference>
<dbReference type="InterPro" id="IPR057736">
    <property type="entry name" value="SAF_PseI/NeuA/NeuB"/>
</dbReference>
<dbReference type="EMBL" id="MHJM01000025">
    <property type="protein sequence ID" value="OGY67419.1"/>
    <property type="molecule type" value="Genomic_DNA"/>
</dbReference>
<dbReference type="InterPro" id="IPR051690">
    <property type="entry name" value="PseI-like"/>
</dbReference>
<organism evidence="2 3">
    <name type="scientific">Candidatus Harrisonbacteria bacterium RIFCSPLOWO2_02_FULL_45_10c</name>
    <dbReference type="NCBI Taxonomy" id="1798410"/>
    <lineage>
        <taxon>Bacteria</taxon>
        <taxon>Candidatus Harrisoniibacteriota</taxon>
    </lineage>
</organism>
<dbReference type="InterPro" id="IPR013785">
    <property type="entry name" value="Aldolase_TIM"/>
</dbReference>
<dbReference type="Proteomes" id="UP000176284">
    <property type="component" value="Unassembled WGS sequence"/>
</dbReference>
<reference evidence="2 3" key="1">
    <citation type="journal article" date="2016" name="Nat. Commun.">
        <title>Thousands of microbial genomes shed light on interconnected biogeochemical processes in an aquifer system.</title>
        <authorList>
            <person name="Anantharaman K."/>
            <person name="Brown C.T."/>
            <person name="Hug L.A."/>
            <person name="Sharon I."/>
            <person name="Castelle C.J."/>
            <person name="Probst A.J."/>
            <person name="Thomas B.C."/>
            <person name="Singh A."/>
            <person name="Wilkins M.J."/>
            <person name="Karaoz U."/>
            <person name="Brodie E.L."/>
            <person name="Williams K.H."/>
            <person name="Hubbard S.S."/>
            <person name="Banfield J.F."/>
        </authorList>
    </citation>
    <scope>NUCLEOTIDE SEQUENCE [LARGE SCALE GENOMIC DNA]</scope>
</reference>
<dbReference type="GO" id="GO:0047444">
    <property type="term" value="F:N-acylneuraminate-9-phosphate synthase activity"/>
    <property type="evidence" value="ECO:0007669"/>
    <property type="project" value="TreeGrafter"/>
</dbReference>
<comment type="caution">
    <text evidence="2">The sequence shown here is derived from an EMBL/GenBank/DDBJ whole genome shotgun (WGS) entry which is preliminary data.</text>
</comment>
<dbReference type="SUPFAM" id="SSF51269">
    <property type="entry name" value="AFP III-like domain"/>
    <property type="match status" value="1"/>
</dbReference>
<sequence>MAQGSRYKDLPKRIKIGNKYVGEGEPCFIIAEAGINHNGDVEIAKQLIKAAKECGADAVKFQKRSTEDILTRVALKKPYDSPNAFAATYGEHRKKLELPESAWQELKNFSDNEGIIFFASAWDKKSADFLETLNLPAYKVASADLTNLPLLEHIAKKGKPVILSTGMSVLEEVDEAVETILKHNKELILMHCVSDYPCDNDKVNLRVMNFLKDRYEAIVGYSGHESGVAIPIAAMAMGAAVIEKHFTLNRAAKGSDHAASLEADGLRMLVKFIKNNIEPALGDGIKRITDMEKKMRVKLAKSIVSVSAIPKGTLIKAEMLTVKGPGDGLKPNLIPKIVGKWAKSDIPEDSILTNDQIIWEA</sequence>
<dbReference type="Gene3D" id="3.20.20.70">
    <property type="entry name" value="Aldolase class I"/>
    <property type="match status" value="1"/>
</dbReference>
<evidence type="ECO:0000259" key="1">
    <source>
        <dbReference type="PROSITE" id="PS50844"/>
    </source>
</evidence>
<dbReference type="Pfam" id="PF08666">
    <property type="entry name" value="SAF"/>
    <property type="match status" value="1"/>
</dbReference>
<dbReference type="CDD" id="cd11615">
    <property type="entry name" value="SAF_NeuB_like"/>
    <property type="match status" value="1"/>
</dbReference>
<dbReference type="AlphaFoldDB" id="A0A1G1ZSH2"/>
<dbReference type="InterPro" id="IPR013132">
    <property type="entry name" value="PseI/NeuA/B-like_N"/>
</dbReference>
<feature type="domain" description="AFP-like" evidence="1">
    <location>
        <begin position="302"/>
        <end position="360"/>
    </location>
</feature>
<gene>
    <name evidence="2" type="ORF">A3H63_02245</name>
</gene>
<dbReference type="SUPFAM" id="SSF51569">
    <property type="entry name" value="Aldolase"/>
    <property type="match status" value="1"/>
</dbReference>